<dbReference type="Proteomes" id="UP000295070">
    <property type="component" value="Chromosome 19"/>
</dbReference>
<proteinExistence type="predicted"/>
<dbReference type="AlphaFoldDB" id="A0A484C6Y0"/>
<evidence type="ECO:0000313" key="3">
    <source>
        <dbReference type="Proteomes" id="UP000295070"/>
    </source>
</evidence>
<name>A0A484C6Y0_PERFV</name>
<keyword evidence="3" id="KW-1185">Reference proteome</keyword>
<comment type="caution">
    <text evidence="2">The sequence shown here is derived from an EMBL/GenBank/DDBJ whole genome shotgun (WGS) entry which is preliminary data.</text>
</comment>
<reference evidence="2 3" key="1">
    <citation type="submission" date="2019-01" db="EMBL/GenBank/DDBJ databases">
        <title>A chromosome-scale genome assembly of the yellow perch, Perca flavescens.</title>
        <authorList>
            <person name="Feron R."/>
            <person name="Morvezen R."/>
            <person name="Bestin A."/>
            <person name="Haffray P."/>
            <person name="Klopp C."/>
            <person name="Zahm M."/>
            <person name="Cabau C."/>
            <person name="Roques C."/>
            <person name="Donnadieu C."/>
            <person name="Bouchez O."/>
            <person name="Christie M."/>
            <person name="Larson W."/>
            <person name="Guiguen Y."/>
        </authorList>
    </citation>
    <scope>NUCLEOTIDE SEQUENCE [LARGE SCALE GENOMIC DNA]</scope>
    <source>
        <strain evidence="2">YP-PL-M2</strain>
        <tissue evidence="2">Blood</tissue>
    </source>
</reference>
<evidence type="ECO:0000256" key="1">
    <source>
        <dbReference type="SAM" id="MobiDB-lite"/>
    </source>
</evidence>
<accession>A0A484C6Y0</accession>
<gene>
    <name evidence="2" type="ORF">EPR50_G00197640</name>
</gene>
<protein>
    <submittedName>
        <fullName evidence="2">Uncharacterized protein</fullName>
    </submittedName>
</protein>
<dbReference type="EMBL" id="SCKG01000019">
    <property type="protein sequence ID" value="TDG99719.1"/>
    <property type="molecule type" value="Genomic_DNA"/>
</dbReference>
<organism evidence="2 3">
    <name type="scientific">Perca flavescens</name>
    <name type="common">American yellow perch</name>
    <name type="synonym">Morone flavescens</name>
    <dbReference type="NCBI Taxonomy" id="8167"/>
    <lineage>
        <taxon>Eukaryota</taxon>
        <taxon>Metazoa</taxon>
        <taxon>Chordata</taxon>
        <taxon>Craniata</taxon>
        <taxon>Vertebrata</taxon>
        <taxon>Euteleostomi</taxon>
        <taxon>Actinopterygii</taxon>
        <taxon>Neopterygii</taxon>
        <taxon>Teleostei</taxon>
        <taxon>Neoteleostei</taxon>
        <taxon>Acanthomorphata</taxon>
        <taxon>Eupercaria</taxon>
        <taxon>Perciformes</taxon>
        <taxon>Percoidei</taxon>
        <taxon>Percidae</taxon>
        <taxon>Percinae</taxon>
        <taxon>Perca</taxon>
    </lineage>
</organism>
<sequence length="86" mass="9303">MSAAAFITTPAPAAIAETRRTDLTLALGAAYRRQQQPHGPQDILDPSLHHTSSPPSPKSFQLFFFYTVTYSKFTGSALATPPLTPQ</sequence>
<feature type="region of interest" description="Disordered" evidence="1">
    <location>
        <begin position="32"/>
        <end position="55"/>
    </location>
</feature>
<evidence type="ECO:0000313" key="2">
    <source>
        <dbReference type="EMBL" id="TDG99719.1"/>
    </source>
</evidence>